<name>A0A1M5IRU3_9BACT</name>
<reference evidence="1 2" key="1">
    <citation type="submission" date="2016-11" db="EMBL/GenBank/DDBJ databases">
        <authorList>
            <person name="Jaros S."/>
            <person name="Januszkiewicz K."/>
            <person name="Wedrychowicz H."/>
        </authorList>
    </citation>
    <scope>NUCLEOTIDE SEQUENCE [LARGE SCALE GENOMIC DNA]</scope>
    <source>
        <strain evidence="1 2">DSM 26897</strain>
    </source>
</reference>
<dbReference type="Proteomes" id="UP000184368">
    <property type="component" value="Unassembled WGS sequence"/>
</dbReference>
<organism evidence="1 2">
    <name type="scientific">Cnuella takakiae</name>
    <dbReference type="NCBI Taxonomy" id="1302690"/>
    <lineage>
        <taxon>Bacteria</taxon>
        <taxon>Pseudomonadati</taxon>
        <taxon>Bacteroidota</taxon>
        <taxon>Chitinophagia</taxon>
        <taxon>Chitinophagales</taxon>
        <taxon>Chitinophagaceae</taxon>
        <taxon>Cnuella</taxon>
    </lineage>
</organism>
<proteinExistence type="predicted"/>
<accession>A0A1M5IRU3</accession>
<sequence>MKRLAAISFLCLLLFNIAGYRLWFYYAERQATAQLVANVEQEQYNPSELITLTVPLSLPYQTDWADWEKVRGEIEIDGTVYQYVQRKVSGGQMILQCLPNHKQQQLVSARDRFFELANSFSDDQKKEAPAHAIKLTKPSLTDFDDHQLSWRFSAEGQSRRQTFVITSVALLHCALPVHGQPPEWIG</sequence>
<dbReference type="STRING" id="1302690.BUE76_20350"/>
<evidence type="ECO:0000313" key="1">
    <source>
        <dbReference type="EMBL" id="SHG31062.1"/>
    </source>
</evidence>
<dbReference type="OrthoDB" id="950503at2"/>
<dbReference type="EMBL" id="FQUO01000025">
    <property type="protein sequence ID" value="SHG31062.1"/>
    <property type="molecule type" value="Genomic_DNA"/>
</dbReference>
<dbReference type="AlphaFoldDB" id="A0A1M5IRU3"/>
<gene>
    <name evidence="1" type="ORF">SAMN05444008_12533</name>
</gene>
<evidence type="ECO:0000313" key="2">
    <source>
        <dbReference type="Proteomes" id="UP000184368"/>
    </source>
</evidence>
<keyword evidence="2" id="KW-1185">Reference proteome</keyword>
<dbReference type="RefSeq" id="WP_073048369.1">
    <property type="nucleotide sequence ID" value="NZ_FQUO01000025.1"/>
</dbReference>
<protein>
    <submittedName>
        <fullName evidence="1">Uncharacterized protein</fullName>
    </submittedName>
</protein>